<dbReference type="CDD" id="cd18139">
    <property type="entry name" value="HLD_clamp_RarA"/>
    <property type="match status" value="1"/>
</dbReference>
<dbReference type="PANTHER" id="PTHR10763:SF26">
    <property type="entry name" value="CELL DIVISION CONTROL PROTEIN 6 HOMOLOG"/>
    <property type="match status" value="1"/>
</dbReference>
<feature type="domain" description="AAA+ ATPase" evidence="6">
    <location>
        <begin position="55"/>
        <end position="211"/>
    </location>
</feature>
<dbReference type="FunFam" id="3.40.50.300:FF:000930">
    <property type="entry name" value="ORC1-type DNA replication protein"/>
    <property type="match status" value="1"/>
</dbReference>
<proteinExistence type="inferred from homology"/>
<dbReference type="FunFam" id="1.10.8.60:FF:000073">
    <property type="entry name" value="ORC1-type DNA replication protein"/>
    <property type="match status" value="1"/>
</dbReference>
<dbReference type="SMART" id="SM01074">
    <property type="entry name" value="Cdc6_C"/>
    <property type="match status" value="1"/>
</dbReference>
<evidence type="ECO:0000313" key="10">
    <source>
        <dbReference type="Proteomes" id="UP000268446"/>
    </source>
</evidence>
<evidence type="ECO:0000256" key="4">
    <source>
        <dbReference type="ARBA" id="ARBA00022840"/>
    </source>
</evidence>
<dbReference type="NCBIfam" id="NF001625">
    <property type="entry name" value="PRK00411.1-3"/>
    <property type="match status" value="1"/>
</dbReference>
<feature type="binding site" evidence="5">
    <location>
        <begin position="67"/>
        <end position="71"/>
    </location>
    <ligand>
        <name>ATP</name>
        <dbReference type="ChEBI" id="CHEBI:30616"/>
    </ligand>
</feature>
<comment type="similarity">
    <text evidence="1 5">Belongs to the CDC6/cdc18 family.</text>
</comment>
<dbReference type="InterPro" id="IPR041664">
    <property type="entry name" value="AAA_16"/>
</dbReference>
<evidence type="ECO:0000256" key="3">
    <source>
        <dbReference type="ARBA" id="ARBA00022741"/>
    </source>
</evidence>
<dbReference type="EMBL" id="QMRA01000009">
    <property type="protein sequence ID" value="RLE55212.1"/>
    <property type="molecule type" value="Genomic_DNA"/>
</dbReference>
<keyword evidence="4 5" id="KW-0067">ATP-binding</keyword>
<dbReference type="Pfam" id="PF13191">
    <property type="entry name" value="AAA_16"/>
    <property type="match status" value="1"/>
</dbReference>
<feature type="binding site" evidence="5">
    <location>
        <position position="222"/>
    </location>
    <ligand>
        <name>ATP</name>
        <dbReference type="ChEBI" id="CHEBI:30616"/>
    </ligand>
</feature>
<feature type="domain" description="Cdc6 C-terminal" evidence="7">
    <location>
        <begin position="305"/>
        <end position="387"/>
    </location>
</feature>
<dbReference type="CDD" id="cd08768">
    <property type="entry name" value="Cdc6_C"/>
    <property type="match status" value="1"/>
</dbReference>
<evidence type="ECO:0000259" key="7">
    <source>
        <dbReference type="SMART" id="SM01074"/>
    </source>
</evidence>
<name>A0A497EZZ9_9CREN</name>
<organism evidence="8 10">
    <name type="scientific">Thermoproteota archaeon</name>
    <dbReference type="NCBI Taxonomy" id="2056631"/>
    <lineage>
        <taxon>Archaea</taxon>
        <taxon>Thermoproteota</taxon>
    </lineage>
</organism>
<evidence type="ECO:0000256" key="2">
    <source>
        <dbReference type="ARBA" id="ARBA00022705"/>
    </source>
</evidence>
<dbReference type="Pfam" id="PF22703">
    <property type="entry name" value="Cdc6_lid"/>
    <property type="match status" value="1"/>
</dbReference>
<gene>
    <name evidence="8" type="ORF">DRJ20_00370</name>
    <name evidence="9" type="ORF">DRJ26_01025</name>
</gene>
<dbReference type="InterPro" id="IPR015163">
    <property type="entry name" value="Cdc6_C"/>
</dbReference>
<dbReference type="InterPro" id="IPR014277">
    <property type="entry name" value="Orc1/Cdc6_arc"/>
</dbReference>
<evidence type="ECO:0000256" key="5">
    <source>
        <dbReference type="HAMAP-Rule" id="MF_01407"/>
    </source>
</evidence>
<dbReference type="SUPFAM" id="SSF52540">
    <property type="entry name" value="P-loop containing nucleoside triphosphate hydrolases"/>
    <property type="match status" value="1"/>
</dbReference>
<comment type="caution">
    <text evidence="8">The sequence shown here is derived from an EMBL/GenBank/DDBJ whole genome shotgun (WGS) entry which is preliminary data.</text>
</comment>
<dbReference type="InterPro" id="IPR027417">
    <property type="entry name" value="P-loop_NTPase"/>
</dbReference>
<reference evidence="10 11" key="1">
    <citation type="submission" date="2018-06" db="EMBL/GenBank/DDBJ databases">
        <title>Extensive metabolic versatility and redundancy in microbially diverse, dynamic hydrothermal sediments.</title>
        <authorList>
            <person name="Dombrowski N."/>
            <person name="Teske A."/>
            <person name="Baker B.J."/>
        </authorList>
    </citation>
    <scope>NUCLEOTIDE SEQUENCE [LARGE SCALE GENOMIC DNA]</scope>
    <source>
        <strain evidence="9">B20_G2</strain>
        <strain evidence="8">B29_G17</strain>
    </source>
</reference>
<dbReference type="AlphaFoldDB" id="A0A497EZZ9"/>
<dbReference type="SMART" id="SM00382">
    <property type="entry name" value="AAA"/>
    <property type="match status" value="1"/>
</dbReference>
<keyword evidence="3 5" id="KW-0547">Nucleotide-binding</keyword>
<dbReference type="InterPro" id="IPR036388">
    <property type="entry name" value="WH-like_DNA-bd_sf"/>
</dbReference>
<keyword evidence="8" id="KW-0131">Cell cycle</keyword>
<dbReference type="InterPro" id="IPR003593">
    <property type="entry name" value="AAA+_ATPase"/>
</dbReference>
<dbReference type="SUPFAM" id="SSF46785">
    <property type="entry name" value="Winged helix' DNA-binding domain"/>
    <property type="match status" value="1"/>
</dbReference>
<dbReference type="EMBL" id="QMQZ01000004">
    <property type="protein sequence ID" value="RLE52300.1"/>
    <property type="molecule type" value="Genomic_DNA"/>
</dbReference>
<dbReference type="GO" id="GO:0006260">
    <property type="term" value="P:DNA replication"/>
    <property type="evidence" value="ECO:0007669"/>
    <property type="project" value="UniProtKB-UniRule"/>
</dbReference>
<evidence type="ECO:0000313" key="9">
    <source>
        <dbReference type="EMBL" id="RLE55212.1"/>
    </source>
</evidence>
<keyword evidence="8" id="KW-0132">Cell division</keyword>
<dbReference type="PANTHER" id="PTHR10763">
    <property type="entry name" value="CELL DIVISION CONTROL PROTEIN 6-RELATED"/>
    <property type="match status" value="1"/>
</dbReference>
<dbReference type="GO" id="GO:0016887">
    <property type="term" value="F:ATP hydrolysis activity"/>
    <property type="evidence" value="ECO:0007669"/>
    <property type="project" value="InterPro"/>
</dbReference>
<dbReference type="InterPro" id="IPR036390">
    <property type="entry name" value="WH_DNA-bd_sf"/>
</dbReference>
<dbReference type="GO" id="GO:0051301">
    <property type="term" value="P:cell division"/>
    <property type="evidence" value="ECO:0007669"/>
    <property type="project" value="UniProtKB-KW"/>
</dbReference>
<dbReference type="Gene3D" id="1.10.8.60">
    <property type="match status" value="1"/>
</dbReference>
<evidence type="ECO:0000256" key="1">
    <source>
        <dbReference type="ARBA" id="ARBA00006184"/>
    </source>
</evidence>
<dbReference type="Gene3D" id="3.40.50.300">
    <property type="entry name" value="P-loop containing nucleotide triphosphate hydrolases"/>
    <property type="match status" value="1"/>
</dbReference>
<accession>A0A497EZZ9</accession>
<evidence type="ECO:0000313" key="8">
    <source>
        <dbReference type="EMBL" id="RLE52300.1"/>
    </source>
</evidence>
<evidence type="ECO:0000259" key="6">
    <source>
        <dbReference type="SMART" id="SM00382"/>
    </source>
</evidence>
<comment type="function">
    <text evidence="5">Involved in regulation of DNA replication.</text>
</comment>
<feature type="binding site" evidence="5">
    <location>
        <position position="210"/>
    </location>
    <ligand>
        <name>ATP</name>
        <dbReference type="ChEBI" id="CHEBI:30616"/>
    </ligand>
</feature>
<keyword evidence="2 5" id="KW-0235">DNA replication</keyword>
<dbReference type="CDD" id="cd00009">
    <property type="entry name" value="AAA"/>
    <property type="match status" value="1"/>
</dbReference>
<dbReference type="InterPro" id="IPR050311">
    <property type="entry name" value="ORC1/CDC6"/>
</dbReference>
<dbReference type="Proteomes" id="UP000269499">
    <property type="component" value="Unassembled WGS sequence"/>
</dbReference>
<dbReference type="Proteomes" id="UP000268446">
    <property type="component" value="Unassembled WGS sequence"/>
</dbReference>
<dbReference type="InterPro" id="IPR055237">
    <property type="entry name" value="Cdc6_lid"/>
</dbReference>
<dbReference type="GO" id="GO:0005524">
    <property type="term" value="F:ATP binding"/>
    <property type="evidence" value="ECO:0007669"/>
    <property type="project" value="UniProtKB-UniRule"/>
</dbReference>
<dbReference type="NCBIfam" id="TIGR02928">
    <property type="entry name" value="orc1/cdc6 family replication initiation protein"/>
    <property type="match status" value="1"/>
</dbReference>
<dbReference type="HAMAP" id="MF_01407">
    <property type="entry name" value="ORC1_type_DNA_replic_protein"/>
    <property type="match status" value="1"/>
</dbReference>
<sequence length="403" mass="45414">MSKILDELFSRVLYSKIFKNRELLRPDYIPDELPHRENQIIALAKILAPALQGERPSNVFLYGLTGTGKTAVTRHVLKALEDRRRPQTKLSTVYVNCRHEDTNYRVLAKLCEAVDVQVPFTGLSTAEVFKRFIDGIERKGGILIVVLDEIDALVKKSGDDLLYKLTRVHTELKKSKICIIGITNDLKFTDYLSARVLSSLGEEELVFPPYTAPELEDILKMRARDAFKPGAIEEGVIKLCAALAAKEHGDARRALDLLRIAGEIAEREGSDKVRVEHVRRAHREIERDRVVEVLKTLPLHSKIVVLALHILSTAGKKEATTGELYNTYREMCKKLSLDELTQRRVTDLINELDMLGIVNAKVVSKGRYGRTKVIRLSISEKSLKEGLLSDEFLAKAIGQVKPK</sequence>
<evidence type="ECO:0000313" key="11">
    <source>
        <dbReference type="Proteomes" id="UP000269499"/>
    </source>
</evidence>
<dbReference type="Pfam" id="PF09079">
    <property type="entry name" value="WHD_Cdc6"/>
    <property type="match status" value="1"/>
</dbReference>
<protein>
    <recommendedName>
        <fullName evidence="5">ORC1-type DNA replication protein</fullName>
    </recommendedName>
</protein>
<dbReference type="Gene3D" id="1.10.10.10">
    <property type="entry name" value="Winged helix-like DNA-binding domain superfamily/Winged helix DNA-binding domain"/>
    <property type="match status" value="1"/>
</dbReference>